<evidence type="ECO:0000256" key="1">
    <source>
        <dbReference type="SAM" id="MobiDB-lite"/>
    </source>
</evidence>
<proteinExistence type="predicted"/>
<dbReference type="Proteomes" id="UP000642748">
    <property type="component" value="Unassembled WGS sequence"/>
</dbReference>
<accession>A0A8J3VWG2</accession>
<comment type="caution">
    <text evidence="2">The sequence shown here is derived from an EMBL/GenBank/DDBJ whole genome shotgun (WGS) entry which is preliminary data.</text>
</comment>
<gene>
    <name evidence="2" type="ORF">Raf01_94520</name>
</gene>
<dbReference type="EMBL" id="BONZ01000122">
    <property type="protein sequence ID" value="GIH21280.1"/>
    <property type="molecule type" value="Genomic_DNA"/>
</dbReference>
<reference evidence="2" key="1">
    <citation type="submission" date="2021-01" db="EMBL/GenBank/DDBJ databases">
        <title>Whole genome shotgun sequence of Rugosimonospora africana NBRC 104875.</title>
        <authorList>
            <person name="Komaki H."/>
            <person name="Tamura T."/>
        </authorList>
    </citation>
    <scope>NUCLEOTIDE SEQUENCE</scope>
    <source>
        <strain evidence="2">NBRC 104875</strain>
    </source>
</reference>
<sequence>MPKLLIDLACDLELYLRSMPYPLYRRHLNRILTDLLAHHHDVLPEDVRALARRTIELLGLESVLPVWAEVQDVGRQWEQVRETVRLPRNPHSLCHVLSFVESEIFDHSMVMAQFLAHPLTYQQIGPTPSTHAGPDPAPTVFADPRSPEVRLLQRFVDSAKAALEAEGIPVQSDRYAKLEQAARDAATMTPEEIERLRTSQPGPS</sequence>
<keyword evidence="3" id="KW-1185">Reference proteome</keyword>
<dbReference type="AlphaFoldDB" id="A0A8J3VWG2"/>
<dbReference type="RefSeq" id="WP_203924664.1">
    <property type="nucleotide sequence ID" value="NZ_BONZ01000122.1"/>
</dbReference>
<protein>
    <submittedName>
        <fullName evidence="2">Uncharacterized protein</fullName>
    </submittedName>
</protein>
<name>A0A8J3VWG2_9ACTN</name>
<organism evidence="2 3">
    <name type="scientific">Rugosimonospora africana</name>
    <dbReference type="NCBI Taxonomy" id="556532"/>
    <lineage>
        <taxon>Bacteria</taxon>
        <taxon>Bacillati</taxon>
        <taxon>Actinomycetota</taxon>
        <taxon>Actinomycetes</taxon>
        <taxon>Micromonosporales</taxon>
        <taxon>Micromonosporaceae</taxon>
        <taxon>Rugosimonospora</taxon>
    </lineage>
</organism>
<evidence type="ECO:0000313" key="3">
    <source>
        <dbReference type="Proteomes" id="UP000642748"/>
    </source>
</evidence>
<feature type="region of interest" description="Disordered" evidence="1">
    <location>
        <begin position="181"/>
        <end position="204"/>
    </location>
</feature>
<evidence type="ECO:0000313" key="2">
    <source>
        <dbReference type="EMBL" id="GIH21280.1"/>
    </source>
</evidence>